<dbReference type="Pfam" id="PF00566">
    <property type="entry name" value="RabGAP-TBC"/>
    <property type="match status" value="1"/>
</dbReference>
<organism evidence="2 3">
    <name type="scientific">Steinernema glaseri</name>
    <dbReference type="NCBI Taxonomy" id="37863"/>
    <lineage>
        <taxon>Eukaryota</taxon>
        <taxon>Metazoa</taxon>
        <taxon>Ecdysozoa</taxon>
        <taxon>Nematoda</taxon>
        <taxon>Chromadorea</taxon>
        <taxon>Rhabditida</taxon>
        <taxon>Tylenchina</taxon>
        <taxon>Panagrolaimomorpha</taxon>
        <taxon>Strongyloidoidea</taxon>
        <taxon>Steinernematidae</taxon>
        <taxon>Steinernema</taxon>
    </lineage>
</organism>
<dbReference type="SUPFAM" id="SSF47923">
    <property type="entry name" value="Ypt/Rab-GAP domain of gyp1p"/>
    <property type="match status" value="1"/>
</dbReference>
<dbReference type="Gene3D" id="1.10.472.80">
    <property type="entry name" value="Ypt/Rab-GAP domain of gyp1p, domain 3"/>
    <property type="match status" value="1"/>
</dbReference>
<evidence type="ECO:0000313" key="2">
    <source>
        <dbReference type="Proteomes" id="UP000095287"/>
    </source>
</evidence>
<proteinExistence type="predicted"/>
<dbReference type="InterPro" id="IPR000195">
    <property type="entry name" value="Rab-GAP-TBC_dom"/>
</dbReference>
<accession>A0A1I7YSF4</accession>
<name>A0A1I7YSF4_9BILA</name>
<evidence type="ECO:0000313" key="3">
    <source>
        <dbReference type="WBParaSite" id="L893_g19263.t1"/>
    </source>
</evidence>
<evidence type="ECO:0000259" key="1">
    <source>
        <dbReference type="Pfam" id="PF00566"/>
    </source>
</evidence>
<protein>
    <submittedName>
        <fullName evidence="3">Rab-GAP TBC domain-containing protein</fullName>
    </submittedName>
</protein>
<dbReference type="WBParaSite" id="L893_g19263.t1">
    <property type="protein sequence ID" value="L893_g19263.t1"/>
    <property type="gene ID" value="L893_g19263"/>
</dbReference>
<dbReference type="Proteomes" id="UP000095287">
    <property type="component" value="Unplaced"/>
</dbReference>
<dbReference type="PANTHER" id="PTHR47219:SF20">
    <property type="entry name" value="TBC1 DOMAIN FAMILY MEMBER 2B"/>
    <property type="match status" value="1"/>
</dbReference>
<dbReference type="PANTHER" id="PTHR47219">
    <property type="entry name" value="RAB GTPASE-ACTIVATING PROTEIN 1-LIKE"/>
    <property type="match status" value="1"/>
</dbReference>
<dbReference type="AlphaFoldDB" id="A0A1I7YSF4"/>
<dbReference type="InterPro" id="IPR035969">
    <property type="entry name" value="Rab-GAP_TBC_sf"/>
</dbReference>
<sequence length="78" mass="8564">MLRIWDCFLLEGPKVLFRFAIALLGIHETEILEKCDTISVMKVLKAAVKLTYDIDGLIKVGCVLLLSQVDDSSGPGLS</sequence>
<reference evidence="3" key="1">
    <citation type="submission" date="2016-11" db="UniProtKB">
        <authorList>
            <consortium name="WormBaseParasite"/>
        </authorList>
    </citation>
    <scope>IDENTIFICATION</scope>
</reference>
<keyword evidence="2" id="KW-1185">Reference proteome</keyword>
<dbReference type="GO" id="GO:0031267">
    <property type="term" value="F:small GTPase binding"/>
    <property type="evidence" value="ECO:0007669"/>
    <property type="project" value="TreeGrafter"/>
</dbReference>
<dbReference type="InterPro" id="IPR050302">
    <property type="entry name" value="Rab_GAP_TBC_domain"/>
</dbReference>
<dbReference type="GO" id="GO:0005096">
    <property type="term" value="F:GTPase activator activity"/>
    <property type="evidence" value="ECO:0007669"/>
    <property type="project" value="TreeGrafter"/>
</dbReference>
<feature type="domain" description="Rab-GAP TBC" evidence="1">
    <location>
        <begin position="2"/>
        <end position="32"/>
    </location>
</feature>